<dbReference type="InterPro" id="IPR007229">
    <property type="entry name" value="Nic_PRibTrfase-Fam"/>
</dbReference>
<dbReference type="InterPro" id="IPR006405">
    <property type="entry name" value="Nic_PRibTrfase_pncB"/>
</dbReference>
<dbReference type="InterPro" id="IPR041525">
    <property type="entry name" value="N/Namide_PRibTrfase"/>
</dbReference>
<keyword evidence="12" id="KW-0328">Glycosyltransferase</keyword>
<evidence type="ECO:0000259" key="10">
    <source>
        <dbReference type="Pfam" id="PF04095"/>
    </source>
</evidence>
<dbReference type="Proteomes" id="UP000568050">
    <property type="component" value="Unassembled WGS sequence"/>
</dbReference>
<dbReference type="InterPro" id="IPR040727">
    <property type="entry name" value="NAPRTase_N"/>
</dbReference>
<evidence type="ECO:0000256" key="7">
    <source>
        <dbReference type="ARBA" id="ARBA00022679"/>
    </source>
</evidence>
<evidence type="ECO:0000313" key="12">
    <source>
        <dbReference type="EMBL" id="MBB3022051.1"/>
    </source>
</evidence>
<proteinExistence type="inferred from homology"/>
<dbReference type="EMBL" id="JACHWP010000001">
    <property type="protein sequence ID" value="MBB3022051.1"/>
    <property type="molecule type" value="Genomic_DNA"/>
</dbReference>
<evidence type="ECO:0000256" key="6">
    <source>
        <dbReference type="ARBA" id="ARBA00022642"/>
    </source>
</evidence>
<dbReference type="EC" id="6.3.4.21" evidence="3 9"/>
<dbReference type="GO" id="GO:0005829">
    <property type="term" value="C:cytosol"/>
    <property type="evidence" value="ECO:0007669"/>
    <property type="project" value="TreeGrafter"/>
</dbReference>
<dbReference type="InterPro" id="IPR013785">
    <property type="entry name" value="Aldolase_TIM"/>
</dbReference>
<accession>A0A839QVL8</accession>
<dbReference type="SUPFAM" id="SSF54675">
    <property type="entry name" value="Nicotinate/Quinolinate PRTase N-terminal domain-like"/>
    <property type="match status" value="1"/>
</dbReference>
<evidence type="ECO:0000256" key="9">
    <source>
        <dbReference type="RuleBase" id="RU365100"/>
    </source>
</evidence>
<comment type="caution">
    <text evidence="12">The sequence shown here is derived from an EMBL/GenBank/DDBJ whole genome shotgun (WGS) entry which is preliminary data.</text>
</comment>
<evidence type="ECO:0000259" key="11">
    <source>
        <dbReference type="Pfam" id="PF17767"/>
    </source>
</evidence>
<dbReference type="NCBIfam" id="TIGR01513">
    <property type="entry name" value="NAPRTase_put"/>
    <property type="match status" value="1"/>
</dbReference>
<dbReference type="NCBIfam" id="NF009131">
    <property type="entry name" value="PRK12484.1"/>
    <property type="match status" value="1"/>
</dbReference>
<dbReference type="PANTHER" id="PTHR11098">
    <property type="entry name" value="NICOTINATE PHOSPHORIBOSYLTRANSFERASE"/>
    <property type="match status" value="1"/>
</dbReference>
<evidence type="ECO:0000256" key="2">
    <source>
        <dbReference type="ARBA" id="ARBA00010897"/>
    </source>
</evidence>
<comment type="catalytic activity">
    <reaction evidence="8 9">
        <text>5-phospho-alpha-D-ribose 1-diphosphate + nicotinate + ATP + H2O = nicotinate beta-D-ribonucleotide + ADP + phosphate + diphosphate</text>
        <dbReference type="Rhea" id="RHEA:36163"/>
        <dbReference type="ChEBI" id="CHEBI:15377"/>
        <dbReference type="ChEBI" id="CHEBI:30616"/>
        <dbReference type="ChEBI" id="CHEBI:32544"/>
        <dbReference type="ChEBI" id="CHEBI:33019"/>
        <dbReference type="ChEBI" id="CHEBI:43474"/>
        <dbReference type="ChEBI" id="CHEBI:57502"/>
        <dbReference type="ChEBI" id="CHEBI:58017"/>
        <dbReference type="ChEBI" id="CHEBI:456216"/>
        <dbReference type="EC" id="6.3.4.21"/>
    </reaction>
</comment>
<dbReference type="PANTHER" id="PTHR11098:SF8">
    <property type="entry name" value="NICOTINATE PHOSPHORIBOSYLTRANSFERASE PNCB1"/>
    <property type="match status" value="1"/>
</dbReference>
<dbReference type="Gene3D" id="3.20.140.10">
    <property type="entry name" value="nicotinate phosphoribosyltransferase"/>
    <property type="match status" value="1"/>
</dbReference>
<dbReference type="NCBIfam" id="NF006698">
    <property type="entry name" value="PRK09243.1-5"/>
    <property type="match status" value="1"/>
</dbReference>
<keyword evidence="4" id="KW-0597">Phosphoprotein</keyword>
<dbReference type="SUPFAM" id="SSF51690">
    <property type="entry name" value="Nicotinate/Quinolinate PRTase C-terminal domain-like"/>
    <property type="match status" value="1"/>
</dbReference>
<comment type="PTM">
    <text evidence="9">Transiently phosphorylated on a His residue during the reaction cycle. Phosphorylation strongly increases the affinity for substrates and increases the rate of nicotinate D-ribonucleotide production. Dephosphorylation regenerates the low-affinity form of the enzyme, leading to product release.</text>
</comment>
<dbReference type="UniPathway" id="UPA00253">
    <property type="reaction ID" value="UER00457"/>
</dbReference>
<dbReference type="Pfam" id="PF04095">
    <property type="entry name" value="NAPRTase"/>
    <property type="match status" value="1"/>
</dbReference>
<evidence type="ECO:0000313" key="13">
    <source>
        <dbReference type="Proteomes" id="UP000568050"/>
    </source>
</evidence>
<reference evidence="12 13" key="1">
    <citation type="submission" date="2020-08" db="EMBL/GenBank/DDBJ databases">
        <title>Sequencing the genomes of 1000 actinobacteria strains.</title>
        <authorList>
            <person name="Klenk H.-P."/>
        </authorList>
    </citation>
    <scope>NUCLEOTIDE SEQUENCE [LARGE SCALE GENOMIC DNA]</scope>
    <source>
        <strain evidence="12 13">DSM 23040</strain>
    </source>
</reference>
<dbReference type="RefSeq" id="WP_183373793.1">
    <property type="nucleotide sequence ID" value="NZ_CBCSFZ010000015.1"/>
</dbReference>
<organism evidence="12 13">
    <name type="scientific">Helcobacillus massiliensis</name>
    <dbReference type="NCBI Taxonomy" id="521392"/>
    <lineage>
        <taxon>Bacteria</taxon>
        <taxon>Bacillati</taxon>
        <taxon>Actinomycetota</taxon>
        <taxon>Actinomycetes</taxon>
        <taxon>Micrococcales</taxon>
        <taxon>Dermabacteraceae</taxon>
        <taxon>Helcobacillus</taxon>
    </lineage>
</organism>
<keyword evidence="13" id="KW-1185">Reference proteome</keyword>
<dbReference type="GO" id="GO:0034355">
    <property type="term" value="P:NAD+ biosynthetic process via the salvage pathway"/>
    <property type="evidence" value="ECO:0007669"/>
    <property type="project" value="TreeGrafter"/>
</dbReference>
<name>A0A839QVL8_9MICO</name>
<evidence type="ECO:0000256" key="4">
    <source>
        <dbReference type="ARBA" id="ARBA00022553"/>
    </source>
</evidence>
<sequence length="445" mass="48168">MTKSLYTDLYELTMMQAARRAGTADRRCTFEVFTRSLPEGRRYGVFTGIGRVLDALADFRFDERDIDHLASLDLFDDDFLAFLADYRFTGSLSAYREGELFFPNSPVVRVDATFEQGVVLETLILSILNHDSAISSVGSRMKLAAAGRPLIEMGSRRVHEEAAVACARSAAIVGFGATSNIEAGRRYGIPTVGTSAHAFTLLFDSEADAFRAQIDSLGAGTSVLVDTYDIREAVRTAVEIAGRDMGAVRLDSGDLAAAAREVRAQLDELGATGTQITATSDLDEYRVFELREAPIDGYGIGTRLVTGGDHPAQGFVYKLVEREGEDGTMVPVAKKSADKATIAGRKRAYRVLGADGRATHELILPHQSGAEEDTLILPPGKQVRPLHVTLIDQGRCLDELGQQERIQRARQVHDAAIAELDDSVLSGQDGEVILPVVLSADAVTD</sequence>
<feature type="domain" description="Nicotinate phosphoribosyltransferase N-terminal" evidence="11">
    <location>
        <begin position="5"/>
        <end position="129"/>
    </location>
</feature>
<evidence type="ECO:0000256" key="1">
    <source>
        <dbReference type="ARBA" id="ARBA00004952"/>
    </source>
</evidence>
<evidence type="ECO:0000256" key="3">
    <source>
        <dbReference type="ARBA" id="ARBA00013236"/>
    </source>
</evidence>
<dbReference type="CDD" id="cd01570">
    <property type="entry name" value="NAPRTase_A"/>
    <property type="match status" value="1"/>
</dbReference>
<keyword evidence="6 9" id="KW-0662">Pyridine nucleotide biosynthesis</keyword>
<comment type="pathway">
    <text evidence="1 9">Cofactor biosynthesis; NAD(+) biosynthesis; nicotinate D-ribonucleotide from nicotinate: step 1/1.</text>
</comment>
<comment type="similarity">
    <text evidence="2 9">Belongs to the NAPRTase family.</text>
</comment>
<protein>
    <recommendedName>
        <fullName evidence="3 9">Nicotinate phosphoribosyltransferase</fullName>
        <ecNumber evidence="3 9">6.3.4.21</ecNumber>
    </recommendedName>
</protein>
<dbReference type="GO" id="GO:0016757">
    <property type="term" value="F:glycosyltransferase activity"/>
    <property type="evidence" value="ECO:0007669"/>
    <property type="project" value="UniProtKB-KW"/>
</dbReference>
<dbReference type="InterPro" id="IPR036068">
    <property type="entry name" value="Nicotinate_pribotase-like_C"/>
</dbReference>
<dbReference type="Pfam" id="PF17767">
    <property type="entry name" value="NAPRTase_N"/>
    <property type="match status" value="1"/>
</dbReference>
<dbReference type="AlphaFoldDB" id="A0A839QVL8"/>
<dbReference type="Gene3D" id="3.20.20.70">
    <property type="entry name" value="Aldolase class I"/>
    <property type="match status" value="1"/>
</dbReference>
<comment type="function">
    <text evidence="9">Catalyzes the first step in the biosynthesis of NAD from nicotinic acid, the ATP-dependent synthesis of beta-nicotinate D-ribonucleotide from nicotinate and 5-phospho-D-ribose 1-phosphate.</text>
</comment>
<evidence type="ECO:0000256" key="8">
    <source>
        <dbReference type="ARBA" id="ARBA00048668"/>
    </source>
</evidence>
<dbReference type="GO" id="GO:0004516">
    <property type="term" value="F:nicotinate phosphoribosyltransferase activity"/>
    <property type="evidence" value="ECO:0007669"/>
    <property type="project" value="UniProtKB-UniRule"/>
</dbReference>
<dbReference type="PIRSF" id="PIRSF000484">
    <property type="entry name" value="NAPRT"/>
    <property type="match status" value="1"/>
</dbReference>
<gene>
    <name evidence="12" type="ORF">FHX50_000299</name>
</gene>
<keyword evidence="7 9" id="KW-0808">Transferase</keyword>
<feature type="domain" description="Nicotinate/nicotinamide phosphoribosyltransferase" evidence="10">
    <location>
        <begin position="151"/>
        <end position="337"/>
    </location>
</feature>
<keyword evidence="5 9" id="KW-0436">Ligase</keyword>
<evidence type="ECO:0000256" key="5">
    <source>
        <dbReference type="ARBA" id="ARBA00022598"/>
    </source>
</evidence>